<evidence type="ECO:0000313" key="2">
    <source>
        <dbReference type="EMBL" id="PPA91224.1"/>
    </source>
</evidence>
<sequence>MKGGFFVRSGKILVISSVYDIKPPFEKEWRTYSSFNKEILPALPSVMEALIVAGMLIFILVNRKKGL</sequence>
<dbReference type="EMBL" id="PRKQ01000044">
    <property type="protein sequence ID" value="PPA91224.1"/>
    <property type="molecule type" value="Genomic_DNA"/>
</dbReference>
<dbReference type="AlphaFoldDB" id="A0AAP8U3G7"/>
<organism evidence="2 3">
    <name type="scientific">Brevibacillus laterosporus</name>
    <name type="common">Bacillus laterosporus</name>
    <dbReference type="NCBI Taxonomy" id="1465"/>
    <lineage>
        <taxon>Bacteria</taxon>
        <taxon>Bacillati</taxon>
        <taxon>Bacillota</taxon>
        <taxon>Bacilli</taxon>
        <taxon>Bacillales</taxon>
        <taxon>Paenibacillaceae</taxon>
        <taxon>Brevibacillus</taxon>
    </lineage>
</organism>
<keyword evidence="1" id="KW-0812">Transmembrane</keyword>
<evidence type="ECO:0000256" key="1">
    <source>
        <dbReference type="SAM" id="Phobius"/>
    </source>
</evidence>
<comment type="caution">
    <text evidence="2">The sequence shown here is derived from an EMBL/GenBank/DDBJ whole genome shotgun (WGS) entry which is preliminary data.</text>
</comment>
<keyword evidence="1" id="KW-1133">Transmembrane helix</keyword>
<proteinExistence type="predicted"/>
<gene>
    <name evidence="2" type="ORF">C4A77_23700</name>
</gene>
<dbReference type="Proteomes" id="UP000239759">
    <property type="component" value="Unassembled WGS sequence"/>
</dbReference>
<name>A0AAP8U3G7_BRELA</name>
<accession>A0AAP8U3G7</accession>
<reference evidence="2 3" key="1">
    <citation type="submission" date="2018-02" db="EMBL/GenBank/DDBJ databases">
        <title>Comparative analysis of genomes of three Brevibacillus laterosporus strains producers of potent antimicrobials isolated from silage.</title>
        <authorList>
            <person name="Kojic M."/>
            <person name="Miljkovic M."/>
            <person name="Studholme D."/>
            <person name="Filipic B."/>
        </authorList>
    </citation>
    <scope>NUCLEOTIDE SEQUENCE [LARGE SCALE GENOMIC DNA]</scope>
    <source>
        <strain evidence="2 3">BGSP11</strain>
    </source>
</reference>
<protein>
    <submittedName>
        <fullName evidence="2">Uncharacterized protein</fullName>
    </submittedName>
</protein>
<feature type="transmembrane region" description="Helical" evidence="1">
    <location>
        <begin position="39"/>
        <end position="61"/>
    </location>
</feature>
<evidence type="ECO:0000313" key="3">
    <source>
        <dbReference type="Proteomes" id="UP000239759"/>
    </source>
</evidence>
<keyword evidence="1" id="KW-0472">Membrane</keyword>